<organism evidence="3 4">
    <name type="scientific">Myceligenerans crystallogenes</name>
    <dbReference type="NCBI Taxonomy" id="316335"/>
    <lineage>
        <taxon>Bacteria</taxon>
        <taxon>Bacillati</taxon>
        <taxon>Actinomycetota</taxon>
        <taxon>Actinomycetes</taxon>
        <taxon>Micrococcales</taxon>
        <taxon>Promicromonosporaceae</taxon>
        <taxon>Myceligenerans</taxon>
    </lineage>
</organism>
<dbReference type="EMBL" id="BAAANL010000001">
    <property type="protein sequence ID" value="GAA1849873.1"/>
    <property type="molecule type" value="Genomic_DNA"/>
</dbReference>
<keyword evidence="4" id="KW-1185">Reference proteome</keyword>
<name>A0ABN2N6S9_9MICO</name>
<dbReference type="Proteomes" id="UP001501094">
    <property type="component" value="Unassembled WGS sequence"/>
</dbReference>
<accession>A0ABN2N6S9</accession>
<feature type="domain" description="HTH cro/C1-type" evidence="2">
    <location>
        <begin position="68"/>
        <end position="100"/>
    </location>
</feature>
<evidence type="ECO:0000313" key="4">
    <source>
        <dbReference type="Proteomes" id="UP001501094"/>
    </source>
</evidence>
<dbReference type="InterPro" id="IPR001387">
    <property type="entry name" value="Cro/C1-type_HTH"/>
</dbReference>
<feature type="region of interest" description="Disordered" evidence="1">
    <location>
        <begin position="1"/>
        <end position="25"/>
    </location>
</feature>
<dbReference type="Gene3D" id="1.10.260.40">
    <property type="entry name" value="lambda repressor-like DNA-binding domains"/>
    <property type="match status" value="1"/>
</dbReference>
<dbReference type="PROSITE" id="PS50943">
    <property type="entry name" value="HTH_CROC1"/>
    <property type="match status" value="1"/>
</dbReference>
<reference evidence="3 4" key="1">
    <citation type="journal article" date="2019" name="Int. J. Syst. Evol. Microbiol.">
        <title>The Global Catalogue of Microorganisms (GCM) 10K type strain sequencing project: providing services to taxonomists for standard genome sequencing and annotation.</title>
        <authorList>
            <consortium name="The Broad Institute Genomics Platform"/>
            <consortium name="The Broad Institute Genome Sequencing Center for Infectious Disease"/>
            <person name="Wu L."/>
            <person name="Ma J."/>
        </authorList>
    </citation>
    <scope>NUCLEOTIDE SEQUENCE [LARGE SCALE GENOMIC DNA]</scope>
    <source>
        <strain evidence="3 4">JCM 14326</strain>
    </source>
</reference>
<evidence type="ECO:0000313" key="3">
    <source>
        <dbReference type="EMBL" id="GAA1849873.1"/>
    </source>
</evidence>
<gene>
    <name evidence="3" type="ORF">GCM10009751_02650</name>
</gene>
<evidence type="ECO:0000256" key="1">
    <source>
        <dbReference type="SAM" id="MobiDB-lite"/>
    </source>
</evidence>
<protein>
    <submittedName>
        <fullName evidence="3">Transcriptional regulator</fullName>
    </submittedName>
</protein>
<sequence>MGVHHIDDGAGADGTENEALTPPGERISQVFRTRLNDLFATAERRGERITNREIVRWMSEHGYPIKDAYLSQLRSGRAGSPSLKVIEGLSAYFGVDSSTFLTSEVTEPEINSLLEKHGVRSLATRAAGLSEENLDAISRLLDRFREAEGLPPIPDDDA</sequence>
<proteinExistence type="predicted"/>
<dbReference type="InterPro" id="IPR010982">
    <property type="entry name" value="Lambda_DNA-bd_dom_sf"/>
</dbReference>
<comment type="caution">
    <text evidence="3">The sequence shown here is derived from an EMBL/GenBank/DDBJ whole genome shotgun (WGS) entry which is preliminary data.</text>
</comment>
<dbReference type="RefSeq" id="WP_344098864.1">
    <property type="nucleotide sequence ID" value="NZ_BAAANL010000001.1"/>
</dbReference>
<evidence type="ECO:0000259" key="2">
    <source>
        <dbReference type="PROSITE" id="PS50943"/>
    </source>
</evidence>